<dbReference type="PANTHER" id="PTHR43272:SF33">
    <property type="entry name" value="AMP-BINDING DOMAIN-CONTAINING PROTEIN-RELATED"/>
    <property type="match status" value="1"/>
</dbReference>
<dbReference type="SUPFAM" id="SSF56801">
    <property type="entry name" value="Acetyl-CoA synthetase-like"/>
    <property type="match status" value="1"/>
</dbReference>
<feature type="transmembrane region" description="Helical" evidence="3">
    <location>
        <begin position="73"/>
        <end position="94"/>
    </location>
</feature>
<evidence type="ECO:0000256" key="1">
    <source>
        <dbReference type="ARBA" id="ARBA00022741"/>
    </source>
</evidence>
<dbReference type="InterPro" id="IPR020845">
    <property type="entry name" value="AMP-binding_CS"/>
</dbReference>
<accession>A0ABV3TZU9</accession>
<keyword evidence="6" id="KW-1185">Reference proteome</keyword>
<feature type="domain" description="AMP-dependent synthetase/ligase" evidence="4">
    <location>
        <begin position="22"/>
        <end position="390"/>
    </location>
</feature>
<gene>
    <name evidence="5" type="ORF">AB4875_14765</name>
</gene>
<sequence>MTKKKHYQLPLERLKILVHEHGDEVWLHQPTNRVWAQYTFNQVYDSALRIAAGLKAQGINTGDRVAILAKNSAYWMIADFACMLGGFISVPIYATAGEDTISYVMEHSDSKAIFVGKLDDGTAADAVLNATNVIALPDYNLENRIPDHRWHDWLLRYEPLTDIHQAAADDTLTIAYTSGSTGKPKGVVLSHINLAAAGHDTADLLGAGDSERRVLSYLPMAHITERSIVTMHSLYKRLTIYFNEDLASFVEDLNIAKPSFFMTVPRLWAKFQSQVLSVIPDEQLQEMLKGEGGEAVAAGIRAKLGLNECSAFGSGTAPIPPGLLKWFRGIGIDIGEGWGMTETSGPACSNLPYHAERIGSIGVPLPCTDMKISDEGEILIRGTAIFKEYYKNPEATAETFIGDWMRTGDKGIQNEDGSFSIIGRVKEQFKTGKGKYVAPVPIECLIGAVPLIEQVCVVGSGRGQPMALAVLADLGTINKDDVRSIISSAVAEMNAGLESHCRIDHIHICDEAWTIENNMLTPTMKLKRDMLEAKYRHIIEGETKELVGWS</sequence>
<dbReference type="RefSeq" id="WP_368376825.1">
    <property type="nucleotide sequence ID" value="NZ_JBFRYB010000001.1"/>
</dbReference>
<evidence type="ECO:0000313" key="6">
    <source>
        <dbReference type="Proteomes" id="UP001557484"/>
    </source>
</evidence>
<dbReference type="Pfam" id="PF23562">
    <property type="entry name" value="AMP-binding_C_3"/>
    <property type="match status" value="1"/>
</dbReference>
<dbReference type="PROSITE" id="PS00455">
    <property type="entry name" value="AMP_BINDING"/>
    <property type="match status" value="1"/>
</dbReference>
<keyword evidence="3" id="KW-0472">Membrane</keyword>
<dbReference type="Gene3D" id="3.40.50.12780">
    <property type="entry name" value="N-terminal domain of ligase-like"/>
    <property type="match status" value="1"/>
</dbReference>
<dbReference type="Pfam" id="PF00501">
    <property type="entry name" value="AMP-binding"/>
    <property type="match status" value="1"/>
</dbReference>
<keyword evidence="2" id="KW-0067">ATP-binding</keyword>
<dbReference type="Proteomes" id="UP001557484">
    <property type="component" value="Unassembled WGS sequence"/>
</dbReference>
<protein>
    <submittedName>
        <fullName evidence="5">AMP-binding protein</fullName>
    </submittedName>
</protein>
<dbReference type="PANTHER" id="PTHR43272">
    <property type="entry name" value="LONG-CHAIN-FATTY-ACID--COA LIGASE"/>
    <property type="match status" value="1"/>
</dbReference>
<evidence type="ECO:0000256" key="2">
    <source>
        <dbReference type="ARBA" id="ARBA00022840"/>
    </source>
</evidence>
<organism evidence="5 6">
    <name type="scientific">Zhongshania arctica</name>
    <dbReference type="NCBI Taxonomy" id="3238302"/>
    <lineage>
        <taxon>Bacteria</taxon>
        <taxon>Pseudomonadati</taxon>
        <taxon>Pseudomonadota</taxon>
        <taxon>Gammaproteobacteria</taxon>
        <taxon>Cellvibrionales</taxon>
        <taxon>Spongiibacteraceae</taxon>
        <taxon>Zhongshania</taxon>
    </lineage>
</organism>
<evidence type="ECO:0000256" key="3">
    <source>
        <dbReference type="SAM" id="Phobius"/>
    </source>
</evidence>
<reference evidence="5 6" key="1">
    <citation type="journal article" date="2011" name="Int. J. Syst. Evol. Microbiol.">
        <title>Zhongshania antarctica gen. nov., sp. nov. and Zhongshania guokunii sp. nov., gammaproteobacteria respectively isolated from coastal attached (fast) ice and surface seawater of the Antarctic.</title>
        <authorList>
            <person name="Li H.J."/>
            <person name="Zhang X.Y."/>
            <person name="Chen C.X."/>
            <person name="Zhang Y.J."/>
            <person name="Gao Z.M."/>
            <person name="Yu Y."/>
            <person name="Chen X.L."/>
            <person name="Chen B."/>
            <person name="Zhang Y.Z."/>
        </authorList>
    </citation>
    <scope>NUCLEOTIDE SEQUENCE [LARGE SCALE GENOMIC DNA]</scope>
    <source>
        <strain evidence="5 6">R06B22</strain>
    </source>
</reference>
<evidence type="ECO:0000313" key="5">
    <source>
        <dbReference type="EMBL" id="MEX1666755.1"/>
    </source>
</evidence>
<comment type="caution">
    <text evidence="5">The sequence shown here is derived from an EMBL/GenBank/DDBJ whole genome shotgun (WGS) entry which is preliminary data.</text>
</comment>
<proteinExistence type="predicted"/>
<dbReference type="EMBL" id="JBFRYB010000001">
    <property type="protein sequence ID" value="MEX1666755.1"/>
    <property type="molecule type" value="Genomic_DNA"/>
</dbReference>
<name>A0ABV3TZU9_9GAMM</name>
<keyword evidence="3" id="KW-1133">Transmembrane helix</keyword>
<dbReference type="InterPro" id="IPR000873">
    <property type="entry name" value="AMP-dep_synth/lig_dom"/>
</dbReference>
<dbReference type="InterPro" id="IPR042099">
    <property type="entry name" value="ANL_N_sf"/>
</dbReference>
<evidence type="ECO:0000259" key="4">
    <source>
        <dbReference type="Pfam" id="PF00501"/>
    </source>
</evidence>
<keyword evidence="3" id="KW-0812">Transmembrane</keyword>
<keyword evidence="1" id="KW-0547">Nucleotide-binding</keyword>